<dbReference type="Proteomes" id="UP000176222">
    <property type="component" value="Unassembled WGS sequence"/>
</dbReference>
<sequence length="69" mass="7910">MTSNVIWGLFKLLEVEKGRKPDTYFGIVLLCFFDFEKILIKTMFSVFNPFLGGKTKSDAKVGVWVKNCN</sequence>
<proteinExistence type="predicted"/>
<dbReference type="STRING" id="1802436.A2370_02835"/>
<accession>A0A1G2QGL2</accession>
<comment type="caution">
    <text evidence="1">The sequence shown here is derived from an EMBL/GenBank/DDBJ whole genome shotgun (WGS) entry which is preliminary data.</text>
</comment>
<name>A0A1G2QGL2_9BACT</name>
<evidence type="ECO:0000313" key="2">
    <source>
        <dbReference type="Proteomes" id="UP000176222"/>
    </source>
</evidence>
<gene>
    <name evidence="1" type="ORF">A2370_02835</name>
</gene>
<dbReference type="EMBL" id="MHTH01000005">
    <property type="protein sequence ID" value="OHA59101.1"/>
    <property type="molecule type" value="Genomic_DNA"/>
</dbReference>
<reference evidence="1 2" key="1">
    <citation type="journal article" date="2016" name="Nat. Commun.">
        <title>Thousands of microbial genomes shed light on interconnected biogeochemical processes in an aquifer system.</title>
        <authorList>
            <person name="Anantharaman K."/>
            <person name="Brown C.T."/>
            <person name="Hug L.A."/>
            <person name="Sharon I."/>
            <person name="Castelle C.J."/>
            <person name="Probst A.J."/>
            <person name="Thomas B.C."/>
            <person name="Singh A."/>
            <person name="Wilkins M.J."/>
            <person name="Karaoz U."/>
            <person name="Brodie E.L."/>
            <person name="Williams K.H."/>
            <person name="Hubbard S.S."/>
            <person name="Banfield J.F."/>
        </authorList>
    </citation>
    <scope>NUCLEOTIDE SEQUENCE [LARGE SCALE GENOMIC DNA]</scope>
</reference>
<organism evidence="1 2">
    <name type="scientific">Candidatus Vogelbacteria bacterium RIFOXYB1_FULL_42_16</name>
    <dbReference type="NCBI Taxonomy" id="1802436"/>
    <lineage>
        <taxon>Bacteria</taxon>
        <taxon>Candidatus Vogeliibacteriota</taxon>
    </lineage>
</organism>
<protein>
    <submittedName>
        <fullName evidence="1">Uncharacterized protein</fullName>
    </submittedName>
</protein>
<evidence type="ECO:0000313" key="1">
    <source>
        <dbReference type="EMBL" id="OHA59101.1"/>
    </source>
</evidence>
<dbReference type="AlphaFoldDB" id="A0A1G2QGL2"/>